<keyword evidence="4" id="KW-1185">Reference proteome</keyword>
<dbReference type="Proteomes" id="UP000077384">
    <property type="component" value="Unassembled WGS sequence"/>
</dbReference>
<reference evidence="2 4" key="2">
    <citation type="journal article" date="2016" name="Front. Microbiol.">
        <title>Industrial Acetogenic Biocatalysts: A Comparative Metabolic and Genomic Analysis.</title>
        <authorList>
            <person name="Bengelsdorf F."/>
            <person name="Poehlein A."/>
            <person name="Sonja S."/>
            <person name="Erz C."/>
            <person name="Hummel T."/>
            <person name="Hoffmeister S."/>
            <person name="Daniel R."/>
            <person name="Durre P."/>
        </authorList>
    </citation>
    <scope>NUCLEOTIDE SEQUENCE [LARGE SCALE GENOMIC DNA]</scope>
    <source>
        <strain evidence="2 4">PTA-10522</strain>
    </source>
</reference>
<name>A0A166SXA5_9CLOT</name>
<dbReference type="PATRIC" id="fig|1705578.3.peg.949"/>
<reference evidence="1 3" key="1">
    <citation type="journal article" date="2015" name="Biotechnol. Bioeng.">
        <title>Genome sequence and phenotypic characterization of Caulobacter segnis.</title>
        <authorList>
            <person name="Patel S."/>
            <person name="Fletcher B."/>
            <person name="Scott D.C."/>
            <person name="Ely B."/>
        </authorList>
    </citation>
    <scope>NUCLEOTIDE SEQUENCE [LARGE SCALE GENOMIC DNA]</scope>
    <source>
        <strain evidence="1 3">PS02</strain>
    </source>
</reference>
<dbReference type="EMBL" id="LITQ01000016">
    <property type="protein sequence ID" value="OAA92898.1"/>
    <property type="molecule type" value="Genomic_DNA"/>
</dbReference>
<comment type="caution">
    <text evidence="1">The sequence shown here is derived from an EMBL/GenBank/DDBJ whole genome shotgun (WGS) entry which is preliminary data.</text>
</comment>
<protein>
    <submittedName>
        <fullName evidence="1">Uncharacterized protein</fullName>
    </submittedName>
</protein>
<dbReference type="EMBL" id="LROR01000036">
    <property type="protein sequence ID" value="OBR95840.1"/>
    <property type="molecule type" value="Genomic_DNA"/>
</dbReference>
<sequence>MLNINNLNNNYDYINKAITDKDTNYMNEVQAIKVMDYL</sequence>
<evidence type="ECO:0000313" key="4">
    <source>
        <dbReference type="Proteomes" id="UP000093694"/>
    </source>
</evidence>
<evidence type="ECO:0000313" key="1">
    <source>
        <dbReference type="EMBL" id="OAA92898.1"/>
    </source>
</evidence>
<dbReference type="AlphaFoldDB" id="A0A166SXA5"/>
<organism evidence="1 3">
    <name type="scientific">Clostridium coskatii</name>
    <dbReference type="NCBI Taxonomy" id="1705578"/>
    <lineage>
        <taxon>Bacteria</taxon>
        <taxon>Bacillati</taxon>
        <taxon>Bacillota</taxon>
        <taxon>Clostridia</taxon>
        <taxon>Eubacteriales</taxon>
        <taxon>Clostridiaceae</taxon>
        <taxon>Clostridium</taxon>
    </lineage>
</organism>
<evidence type="ECO:0000313" key="3">
    <source>
        <dbReference type="Proteomes" id="UP000077384"/>
    </source>
</evidence>
<evidence type="ECO:0000313" key="2">
    <source>
        <dbReference type="EMBL" id="OBR95840.1"/>
    </source>
</evidence>
<accession>A0A166SXA5</accession>
<gene>
    <name evidence="2" type="ORF">CLCOS_12730</name>
    <name evidence="1" type="ORF">WX73_00567</name>
</gene>
<dbReference type="Proteomes" id="UP000093694">
    <property type="component" value="Unassembled WGS sequence"/>
</dbReference>
<proteinExistence type="predicted"/>